<evidence type="ECO:0000256" key="4">
    <source>
        <dbReference type="ARBA" id="ARBA00023136"/>
    </source>
</evidence>
<keyword evidence="4 6" id="KW-0472">Membrane</keyword>
<feature type="compositionally biased region" description="Low complexity" evidence="5">
    <location>
        <begin position="901"/>
        <end position="912"/>
    </location>
</feature>
<feature type="transmembrane region" description="Helical" evidence="6">
    <location>
        <begin position="1331"/>
        <end position="1351"/>
    </location>
</feature>
<reference evidence="7 8" key="1">
    <citation type="submission" date="2019-07" db="EMBL/GenBank/DDBJ databases">
        <title>Genomes of Cafeteria roenbergensis.</title>
        <authorList>
            <person name="Fischer M.G."/>
            <person name="Hackl T."/>
            <person name="Roman M."/>
        </authorList>
    </citation>
    <scope>NUCLEOTIDE SEQUENCE [LARGE SCALE GENOMIC DNA]</scope>
    <source>
        <strain evidence="7 8">BVI</strain>
    </source>
</reference>
<keyword evidence="2 6" id="KW-0812">Transmembrane</keyword>
<organism evidence="7 8">
    <name type="scientific">Cafeteria roenbergensis</name>
    <name type="common">Marine flagellate</name>
    <dbReference type="NCBI Taxonomy" id="33653"/>
    <lineage>
        <taxon>Eukaryota</taxon>
        <taxon>Sar</taxon>
        <taxon>Stramenopiles</taxon>
        <taxon>Bigyra</taxon>
        <taxon>Opalozoa</taxon>
        <taxon>Bicosoecida</taxon>
        <taxon>Cafeteriaceae</taxon>
        <taxon>Cafeteria</taxon>
    </lineage>
</organism>
<comment type="caution">
    <text evidence="7">The sequence shown here is derived from an EMBL/GenBank/DDBJ whole genome shotgun (WGS) entry which is preliminary data.</text>
</comment>
<sequence length="1584" mass="164077">MGEVANLSMSIVLSMIIALLVVAAAMDPTVGMVLERVNVDAAIREISRVFIAFAMLRSRLDLSVWEFTAAIAAAMGSVAAVFGVFAWAWSQTALLMRSTATKESRSRLRAEPRLSTPDNKVTKAKFSNWVHLGGAVVLQYVLDPVNIVSMIVIVFQGIGSGWTKHKMNAGLYALFLLLALVQEGTKFWQQSKSDDTINHEEYDAAPLGTKLSLGPDGKLIGLQRVRAESLRLGALVRVRPGQRVPIDGFVVEATATRAISATQHRVSPFAYAVTGEATVKPGLKPLPMPWTSITSMVCGVNMTEDLAPEGGQAGSGMPLGRSRSADSALASKRSLRFGPAGGLDDAACDWEADLPRARSSPLGAAPQGLGTSGLRRRAVGAAAATSSANSPARVQEAAAPKPARSASAMRLRRHDSSPPAAGEAAGAAATAAPSAGFKAGGVTAAASGGGAGPADGESAEAYKPPTVQYLVNNRPLPEDAGAVSRGMTHAPPPPTTPDARCRDLYVLAGIPARFSPTERNAKDPDPSAWDSTVRLVTLMQTLLVVAVSLQGWASGTFIRGDDVTLAAALGFLAGQLVMNNGLVPVRAKMAVGMWLQVCQGLFPGVSVKQEHVLETIRDATDALFDKTGTLTVDGMAFHAPLPMPWAGRAEDAFHLLLTNDSVANPLSDRSDVEARLAGSKALATTTEEGVIFDALTTDRADSGAASLPQDSRPSTSLPAAAAAAAADAADADAADTAAAKAPGAAPASTAGKRDPHLPGAAAPDPSQSFPLVFTPLIMPGPDAASKDLSAPETRSRFTAPLVVATAIAPRTSGSPAGFVGPAPGAPAWKDSDPSPGRALLALLHYKGPFEPTYVGRFAVATVFERETSPTLSATLSAASEAEDARSADGSGGGGGGGSSAAGGDSSGSAASSPWVREARSAARAVQACLESLSSAGQCGSAEGDVAVTAVAEAHGWRFRETVLLMQGGGDVVAGVCADERAIDEEHTALLANPNRTFGHAVARLASSPCGRSGSLCRDDVLGLHAQCEAAPADRAAPEGGLHGCYRLEFLSKFLNPLNRDVEALPSLLQSQGLRFHCCTGDTLLTMRSILKAMGVALPAAQGAAVRSADAPWELMPPTGSAAFEAAVLATAERCAGPGDPARAALVADSLRRKVEVSFEPELLEDLGRATASLPALPGRVDPIARIRQRVAEGCSVLVLCSQSALELLHEDRLAEPVRWLVRCPAVSFGFYRIRHDKKPCALELFSRSADLPEDAEAAAAAAARGGVPLSPPIFVGDGTNDEPVLLTTPHSVAIAAGSLAARNASNLELRSVAALPDVVTMARLNHGGRALVLRDILFVGGFLVAMLAVAAHRVRFAPMAEGMLVIVEDPWTPVMTLTVSGLVVFPRMLVIAVTDGMRAGYRNHNSLVGIAFAESVIAMAVAVWVGVHLAPDSDLAGDKEAMRGFAVMAVASLALVSYLRQNLIISEEITIRPRLLPPAAYEALAPDAAGPGAADAATAPSVHALPGPASPSMRSGLHRALPMAVWVLTGLVAQVAVFLGLCQLLTRNHLSLAAVVWRVCSACLVPAAAMGAYRLLLTLQRALK</sequence>
<proteinExistence type="predicted"/>
<accession>A0A5A8CPX1</accession>
<comment type="subcellular location">
    <subcellularLocation>
        <location evidence="1">Membrane</location>
    </subcellularLocation>
</comment>
<feature type="transmembrane region" description="Helical" evidence="6">
    <location>
        <begin position="1523"/>
        <end position="1546"/>
    </location>
</feature>
<evidence type="ECO:0000256" key="2">
    <source>
        <dbReference type="ARBA" id="ARBA00022692"/>
    </source>
</evidence>
<feature type="transmembrane region" description="Helical" evidence="6">
    <location>
        <begin position="1406"/>
        <end position="1429"/>
    </location>
</feature>
<feature type="region of interest" description="Disordered" evidence="5">
    <location>
        <begin position="873"/>
        <end position="914"/>
    </location>
</feature>
<dbReference type="EMBL" id="VLTN01000014">
    <property type="protein sequence ID" value="KAA0153821.1"/>
    <property type="molecule type" value="Genomic_DNA"/>
</dbReference>
<gene>
    <name evidence="7" type="ORF">FNF29_02810</name>
</gene>
<feature type="transmembrane region" description="Helical" evidence="6">
    <location>
        <begin position="67"/>
        <end position="89"/>
    </location>
</feature>
<feature type="compositionally biased region" description="Low complexity" evidence="5">
    <location>
        <begin position="380"/>
        <end position="408"/>
    </location>
</feature>
<feature type="compositionally biased region" description="Low complexity" evidence="5">
    <location>
        <begin position="417"/>
        <end position="427"/>
    </location>
</feature>
<feature type="transmembrane region" description="Helical" evidence="6">
    <location>
        <begin position="1441"/>
        <end position="1459"/>
    </location>
</feature>
<feature type="transmembrane region" description="Helical" evidence="6">
    <location>
        <begin position="129"/>
        <end position="158"/>
    </location>
</feature>
<evidence type="ECO:0000256" key="6">
    <source>
        <dbReference type="SAM" id="Phobius"/>
    </source>
</evidence>
<evidence type="ECO:0000313" key="8">
    <source>
        <dbReference type="Proteomes" id="UP000323011"/>
    </source>
</evidence>
<dbReference type="InterPro" id="IPR036412">
    <property type="entry name" value="HAD-like_sf"/>
</dbReference>
<evidence type="ECO:0000313" key="7">
    <source>
        <dbReference type="EMBL" id="KAA0153821.1"/>
    </source>
</evidence>
<dbReference type="InterPro" id="IPR023214">
    <property type="entry name" value="HAD_sf"/>
</dbReference>
<name>A0A5A8CPX1_CAFRO</name>
<dbReference type="SUPFAM" id="SSF56784">
    <property type="entry name" value="HAD-like"/>
    <property type="match status" value="1"/>
</dbReference>
<keyword evidence="8" id="KW-1185">Reference proteome</keyword>
<feature type="transmembrane region" description="Helical" evidence="6">
    <location>
        <begin position="7"/>
        <end position="26"/>
    </location>
</feature>
<dbReference type="GO" id="GO:0016020">
    <property type="term" value="C:membrane"/>
    <property type="evidence" value="ECO:0007669"/>
    <property type="project" value="UniProtKB-SubCell"/>
</dbReference>
<keyword evidence="3 6" id="KW-1133">Transmembrane helix</keyword>
<protein>
    <submittedName>
        <fullName evidence="7">Uncharacterized protein</fullName>
    </submittedName>
</protein>
<evidence type="ECO:0000256" key="1">
    <source>
        <dbReference type="ARBA" id="ARBA00004370"/>
    </source>
</evidence>
<feature type="region of interest" description="Disordered" evidence="5">
    <location>
        <begin position="380"/>
        <end position="427"/>
    </location>
</feature>
<feature type="transmembrane region" description="Helical" evidence="6">
    <location>
        <begin position="1552"/>
        <end position="1576"/>
    </location>
</feature>
<dbReference type="InterPro" id="IPR018303">
    <property type="entry name" value="ATPase_P-typ_P_site"/>
</dbReference>
<evidence type="ECO:0000256" key="5">
    <source>
        <dbReference type="SAM" id="MobiDB-lite"/>
    </source>
</evidence>
<dbReference type="PROSITE" id="PS00154">
    <property type="entry name" value="ATPASE_E1_E2"/>
    <property type="match status" value="1"/>
</dbReference>
<feature type="compositionally biased region" description="Low complexity" evidence="5">
    <location>
        <begin position="737"/>
        <end position="750"/>
    </location>
</feature>
<feature type="compositionally biased region" description="Gly residues" evidence="5">
    <location>
        <begin position="889"/>
        <end position="900"/>
    </location>
</feature>
<feature type="region of interest" description="Disordered" evidence="5">
    <location>
        <begin position="737"/>
        <end position="765"/>
    </location>
</feature>
<dbReference type="Proteomes" id="UP000323011">
    <property type="component" value="Unassembled WGS sequence"/>
</dbReference>
<evidence type="ECO:0000256" key="3">
    <source>
        <dbReference type="ARBA" id="ARBA00022989"/>
    </source>
</evidence>
<dbReference type="Gene3D" id="3.40.50.1000">
    <property type="entry name" value="HAD superfamily/HAD-like"/>
    <property type="match status" value="1"/>
</dbReference>